<feature type="transmembrane region" description="Helical" evidence="7">
    <location>
        <begin position="12"/>
        <end position="35"/>
    </location>
</feature>
<feature type="transmembrane region" description="Helical" evidence="7">
    <location>
        <begin position="114"/>
        <end position="131"/>
    </location>
</feature>
<dbReference type="InterPro" id="IPR006726">
    <property type="entry name" value="PHBA_efflux_AaeB/fusaric-R"/>
</dbReference>
<evidence type="ECO:0000256" key="3">
    <source>
        <dbReference type="ARBA" id="ARBA00022475"/>
    </source>
</evidence>
<name>A0ABS8H4I8_9SPHN</name>
<protein>
    <submittedName>
        <fullName evidence="8">FUSC family protein</fullName>
    </submittedName>
</protein>
<feature type="transmembrane region" description="Helical" evidence="7">
    <location>
        <begin position="90"/>
        <end position="107"/>
    </location>
</feature>
<keyword evidence="6 7" id="KW-0472">Membrane</keyword>
<organism evidence="8 9">
    <name type="scientific">Sphingobium soli</name>
    <dbReference type="NCBI Taxonomy" id="1591116"/>
    <lineage>
        <taxon>Bacteria</taxon>
        <taxon>Pseudomonadati</taxon>
        <taxon>Pseudomonadota</taxon>
        <taxon>Alphaproteobacteria</taxon>
        <taxon>Sphingomonadales</taxon>
        <taxon>Sphingomonadaceae</taxon>
        <taxon>Sphingobium</taxon>
    </lineage>
</organism>
<evidence type="ECO:0000256" key="2">
    <source>
        <dbReference type="ARBA" id="ARBA00022448"/>
    </source>
</evidence>
<sequence>MSGRPLGEAIGLPAALFSLKCLIAAMLALFLAFHIGLERPYWAFLTSYIVAQPLAGAVISKAVFRAIGTLVGAIFSVAVVPPLVNAPELLSLAMASWLGLCVFVSLLDRTPRSYMFVLAGYTACLIVFPDVDSPQTIFTVASLRVQEIMLGILSGTLVHGVVLPGSITGVLLGRVEAILRDAERWSRDAIATDPVPGLDAERRRLAQDVTELHQMSVHLPFDISRLAPRVRTVRALQDQLSMLLPLGAAVEDRLAQLKAANGGVVPAPVEALIADVRAWLETPAPDNATRAERTQALIDRCHAMEPQATGDMGWADMMRLSLYARLATLIAVHRDCRDLLDQMATHRRSAVTPRVAELLDGRRNRELHRDHAGALRAAFGAFLTVVIGCALWIGSGWKDGGTAVMLAGVFLALFAAQDNLLAPLKGFMIGTIIASALGAVYGYVIMPRLDGFAMLALAYAPPLLVLGAMMASPRWMGIALPTLLGLGSPVLLSDRYVNAFASYANGAVAQLVGIWFAIIMAGLLQSAGVERAIRRTVRAGWIDIANRANMKGAPDVRAWVNRMLDRIALLAPRLAATRQDSGAPLYDALRDLRTGVAIGELRQLRIDLAPQDTVPLTRVLAGVGDHYRAMDPDAPAPADPALLSAIDGAIDDLGGHALPAVRRESVLALVSLRRNLFPDAPGHRRAAA</sequence>
<reference evidence="8 9" key="1">
    <citation type="submission" date="2021-10" db="EMBL/GenBank/DDBJ databases">
        <title>The diversity and Nitrogen Metabolism of Culturable Nitrate-Utilizing Bacteria Within the Oxygen Minimum Zone of the Changjiang (Yangtze River)Estuary.</title>
        <authorList>
            <person name="Zhang D."/>
            <person name="Zheng J."/>
            <person name="Liu S."/>
            <person name="He W."/>
        </authorList>
    </citation>
    <scope>NUCLEOTIDE SEQUENCE [LARGE SCALE GENOMIC DNA]</scope>
    <source>
        <strain evidence="8 9">FXH275-2</strain>
    </source>
</reference>
<dbReference type="Proteomes" id="UP001198830">
    <property type="component" value="Unassembled WGS sequence"/>
</dbReference>
<evidence type="ECO:0000256" key="5">
    <source>
        <dbReference type="ARBA" id="ARBA00022989"/>
    </source>
</evidence>
<accession>A0ABS8H4I8</accession>
<evidence type="ECO:0000256" key="4">
    <source>
        <dbReference type="ARBA" id="ARBA00022692"/>
    </source>
</evidence>
<comment type="subcellular location">
    <subcellularLocation>
        <location evidence="1">Cell membrane</location>
        <topology evidence="1">Multi-pass membrane protein</topology>
    </subcellularLocation>
</comment>
<evidence type="ECO:0000256" key="7">
    <source>
        <dbReference type="SAM" id="Phobius"/>
    </source>
</evidence>
<feature type="transmembrane region" description="Helical" evidence="7">
    <location>
        <begin position="503"/>
        <end position="524"/>
    </location>
</feature>
<evidence type="ECO:0000313" key="9">
    <source>
        <dbReference type="Proteomes" id="UP001198830"/>
    </source>
</evidence>
<gene>
    <name evidence="8" type="ORF">LL253_12135</name>
</gene>
<dbReference type="EMBL" id="JAJGNP010000009">
    <property type="protein sequence ID" value="MCC4233437.1"/>
    <property type="molecule type" value="Genomic_DNA"/>
</dbReference>
<proteinExistence type="predicted"/>
<evidence type="ECO:0000256" key="1">
    <source>
        <dbReference type="ARBA" id="ARBA00004651"/>
    </source>
</evidence>
<keyword evidence="3" id="KW-1003">Cell membrane</keyword>
<feature type="transmembrane region" description="Helical" evidence="7">
    <location>
        <begin position="373"/>
        <end position="394"/>
    </location>
</feature>
<keyword evidence="4 7" id="KW-0812">Transmembrane</keyword>
<dbReference type="RefSeq" id="WP_228227343.1">
    <property type="nucleotide sequence ID" value="NZ_JAJGNP010000009.1"/>
</dbReference>
<dbReference type="PANTHER" id="PTHR30509">
    <property type="entry name" value="P-HYDROXYBENZOIC ACID EFFLUX PUMP SUBUNIT-RELATED"/>
    <property type="match status" value="1"/>
</dbReference>
<evidence type="ECO:0000256" key="6">
    <source>
        <dbReference type="ARBA" id="ARBA00023136"/>
    </source>
</evidence>
<keyword evidence="5 7" id="KW-1133">Transmembrane helix</keyword>
<feature type="transmembrane region" description="Helical" evidence="7">
    <location>
        <begin position="151"/>
        <end position="172"/>
    </location>
</feature>
<comment type="caution">
    <text evidence="8">The sequence shown here is derived from an EMBL/GenBank/DDBJ whole genome shotgun (WGS) entry which is preliminary data.</text>
</comment>
<keyword evidence="9" id="KW-1185">Reference proteome</keyword>
<feature type="transmembrane region" description="Helical" evidence="7">
    <location>
        <begin position="66"/>
        <end position="84"/>
    </location>
</feature>
<evidence type="ECO:0000313" key="8">
    <source>
        <dbReference type="EMBL" id="MCC4233437.1"/>
    </source>
</evidence>
<feature type="transmembrane region" description="Helical" evidence="7">
    <location>
        <begin position="428"/>
        <end position="446"/>
    </location>
</feature>
<feature type="transmembrane region" description="Helical" evidence="7">
    <location>
        <begin position="478"/>
        <end position="497"/>
    </location>
</feature>
<keyword evidence="2" id="KW-0813">Transport</keyword>
<feature type="transmembrane region" description="Helical" evidence="7">
    <location>
        <begin position="452"/>
        <end position="471"/>
    </location>
</feature>
<dbReference type="Pfam" id="PF04632">
    <property type="entry name" value="FUSC"/>
    <property type="match status" value="1"/>
</dbReference>
<dbReference type="PANTHER" id="PTHR30509:SF9">
    <property type="entry name" value="MULTIDRUG RESISTANCE PROTEIN MDTO"/>
    <property type="match status" value="1"/>
</dbReference>
<feature type="transmembrane region" description="Helical" evidence="7">
    <location>
        <begin position="400"/>
        <end position="416"/>
    </location>
</feature>